<dbReference type="AlphaFoldDB" id="A0A2S4UMD3"/>
<reference evidence="2" key="1">
    <citation type="submission" date="2017-12" db="EMBL/GenBank/DDBJ databases">
        <title>Gene loss provides genomic basis for host adaptation in cereal stripe rust fungi.</title>
        <authorList>
            <person name="Xia C."/>
        </authorList>
    </citation>
    <scope>NUCLEOTIDE SEQUENCE [LARGE SCALE GENOMIC DNA]</scope>
    <source>
        <strain evidence="2">93-210</strain>
    </source>
</reference>
<keyword evidence="1" id="KW-0472">Membrane</keyword>
<evidence type="ECO:0000313" key="3">
    <source>
        <dbReference type="Proteomes" id="UP000239156"/>
    </source>
</evidence>
<feature type="transmembrane region" description="Helical" evidence="1">
    <location>
        <begin position="16"/>
        <end position="40"/>
    </location>
</feature>
<sequence length="593" mass="66629">MATSDIPTMIKQRMELLSMIILSEAYILIPVLASILIFYSRSPTDSLAFGLGAIVATVTVKLKIAWRLLQVKAPSLPRPNSCAGNAKLKLSLYSSLTKHFVPLFVVKLKVEEDIVRFWKALPDATLVSHGEMQYLELKDSFVLGNEELGRRFLVRSIYRELCDHLERPSCQDKWVVTGTPGIGKTIFSAYYLWIAARKQKTVVWQPFQSQNEPSKTYLMTSGGVQRVALDSNELVDALANSETVYIVDGQAPITCNAWTLLVTPPQYDNYKDLLKEQAFMLYMVPWSYEELLNCKTHLYSDEKALPTTLMERLFEWYGGVPRYVLALPSSLFESLGGKEDDVGDVLVAELTCAIKKHKVSDIVSAHQDRNRAGAYSHRVLHIWNHPGGNPFLFRVAWASRQVESAVLIRLQQESRTDLRRLLQTSGDYGCGNVRGMVFESHAHDVLQGGGRFKVRQLCKGQDPPIDPSVEVTFPTAQCKFFQDLEDVDLGTNLLWRPHSKSFPSIDSLCGPANLFQMTVSQKHPINHQGLSKALKRVDTSQSHPRLYFVVPPDVFGTFECQPYHNNEGTVFGSGLGAVAQVEQWALMIPTDVE</sequence>
<keyword evidence="1" id="KW-0812">Transmembrane</keyword>
<evidence type="ECO:0000313" key="2">
    <source>
        <dbReference type="EMBL" id="POV98284.1"/>
    </source>
</evidence>
<dbReference type="Proteomes" id="UP000239156">
    <property type="component" value="Unassembled WGS sequence"/>
</dbReference>
<keyword evidence="3" id="KW-1185">Reference proteome</keyword>
<evidence type="ECO:0000256" key="1">
    <source>
        <dbReference type="SAM" id="Phobius"/>
    </source>
</evidence>
<dbReference type="EMBL" id="PKSL01000231">
    <property type="protein sequence ID" value="POV98284.1"/>
    <property type="molecule type" value="Genomic_DNA"/>
</dbReference>
<dbReference type="PANTHER" id="PTHR33129">
    <property type="entry name" value="PROTEIN KINASE DOMAIN-CONTAINING PROTEIN-RELATED"/>
    <property type="match status" value="1"/>
</dbReference>
<dbReference type="PANTHER" id="PTHR33129:SF1">
    <property type="entry name" value="ATP-BINDING PROTEIN"/>
    <property type="match status" value="1"/>
</dbReference>
<dbReference type="InterPro" id="IPR052980">
    <property type="entry name" value="Crinkler_effector"/>
</dbReference>
<organism evidence="2 3">
    <name type="scientific">Puccinia striiformis</name>
    <dbReference type="NCBI Taxonomy" id="27350"/>
    <lineage>
        <taxon>Eukaryota</taxon>
        <taxon>Fungi</taxon>
        <taxon>Dikarya</taxon>
        <taxon>Basidiomycota</taxon>
        <taxon>Pucciniomycotina</taxon>
        <taxon>Pucciniomycetes</taxon>
        <taxon>Pucciniales</taxon>
        <taxon>Pucciniaceae</taxon>
        <taxon>Puccinia</taxon>
    </lineage>
</organism>
<protein>
    <submittedName>
        <fullName evidence="2">Uncharacterized protein</fullName>
    </submittedName>
</protein>
<proteinExistence type="predicted"/>
<dbReference type="VEuPathDB" id="FungiDB:PSTT_14532"/>
<name>A0A2S4UMD3_9BASI</name>
<comment type="caution">
    <text evidence="2">The sequence shown here is derived from an EMBL/GenBank/DDBJ whole genome shotgun (WGS) entry which is preliminary data.</text>
</comment>
<dbReference type="VEuPathDB" id="FungiDB:PSHT_04318"/>
<gene>
    <name evidence="2" type="ORF">PSTT_14532</name>
</gene>
<accession>A0A2S4UMD3</accession>
<keyword evidence="1" id="KW-1133">Transmembrane helix</keyword>